<dbReference type="Proteomes" id="UP000245464">
    <property type="component" value="Chromosome 10"/>
</dbReference>
<reference evidence="3" key="3">
    <citation type="journal article" date="2022" name="bioRxiv">
        <title>A global pangenome for the wheat fungal pathogen Pyrenophora tritici-repentis and prediction of effector protein structural homology.</title>
        <authorList>
            <person name="Moolhuijzen P."/>
            <person name="See P.T."/>
            <person name="Shi G."/>
            <person name="Powell H.R."/>
            <person name="Cockram J."/>
            <person name="Jorgensen L.N."/>
            <person name="Benslimane H."/>
            <person name="Strelkov S.E."/>
            <person name="Turner J."/>
            <person name="Liu Z."/>
            <person name="Moffat C.S."/>
        </authorList>
    </citation>
    <scope>NUCLEOTIDE SEQUENCE</scope>
    <source>
        <strain evidence="3">86-124</strain>
    </source>
</reference>
<dbReference type="AlphaFoldDB" id="A0A2W1EIX6"/>
<evidence type="ECO:0000256" key="1">
    <source>
        <dbReference type="SAM" id="MobiDB-lite"/>
    </source>
</evidence>
<sequence length="350" mass="39612">MSPSQSSIPTSPSSLIHSIQQNWSLETSTSILPQSLLSNDTSTQIPLPLLHALDTLSSLTPDQPDRAYSLLNTYFHARIRQGSYRGTQGAIVAGLEVDDVEAACDSVRRMMRGKEMQGVTSETEKGKGKRKYSIRQEREDGDDDENDTMVSKTQKLSYEYTSSAVDDKFHALPSPSLTVSTATIEKEQDNTATALAPVTPRTKRLIHLPPIRTSHITTPITASLPSAHTTSFTPLFNSLKQEVGYTYTPPPIVYTPHPSHTPNPNRPYYRPQQQQRQPIPQHHHYPTTEEIMRERKREQILQAAQRATHNFNVLRRDTERLGRAYEEARGRCEEVRGRMEGLWWRAGWRG</sequence>
<dbReference type="OMA" id="AVWRFEE"/>
<reference evidence="5" key="4">
    <citation type="journal article" date="2022" name="Microb. Genom.">
        <title>A global pangenome for the wheat fungal pathogen Pyrenophora tritici-repentis and prediction of effector protein structural homology.</title>
        <authorList>
            <person name="Moolhuijzen P.M."/>
            <person name="See P.T."/>
            <person name="Shi G."/>
            <person name="Powell H.R."/>
            <person name="Cockram J."/>
            <person name="Jorgensen L.N."/>
            <person name="Benslimane H."/>
            <person name="Strelkov S.E."/>
            <person name="Turner J."/>
            <person name="Liu Z."/>
            <person name="Moffat C.S."/>
        </authorList>
    </citation>
    <scope>NUCLEOTIDE SEQUENCE [LARGE SCALE GENOMIC DNA]</scope>
</reference>
<evidence type="ECO:0000313" key="3">
    <source>
        <dbReference type="EMBL" id="KAI1512611.1"/>
    </source>
</evidence>
<evidence type="ECO:0000313" key="2">
    <source>
        <dbReference type="EMBL" id="KAF7565551.1"/>
    </source>
</evidence>
<comment type="caution">
    <text evidence="2">The sequence shown here is derived from an EMBL/GenBank/DDBJ whole genome shotgun (WGS) entry which is preliminary data.</text>
</comment>
<gene>
    <name evidence="3" type="ORF">Ptr86124_008577</name>
    <name evidence="2" type="ORF">PtrM4_049850</name>
</gene>
<dbReference type="OrthoDB" id="3801260at2759"/>
<dbReference type="EMBL" id="NRDI02000011">
    <property type="protein sequence ID" value="KAI1512611.1"/>
    <property type="molecule type" value="Genomic_DNA"/>
</dbReference>
<organism evidence="2 4">
    <name type="scientific">Pyrenophora tritici-repentis</name>
    <dbReference type="NCBI Taxonomy" id="45151"/>
    <lineage>
        <taxon>Eukaryota</taxon>
        <taxon>Fungi</taxon>
        <taxon>Dikarya</taxon>
        <taxon>Ascomycota</taxon>
        <taxon>Pezizomycotina</taxon>
        <taxon>Dothideomycetes</taxon>
        <taxon>Pleosporomycetidae</taxon>
        <taxon>Pleosporales</taxon>
        <taxon>Pleosporineae</taxon>
        <taxon>Pleosporaceae</taxon>
        <taxon>Pyrenophora</taxon>
    </lineage>
</organism>
<reference evidence="3" key="2">
    <citation type="submission" date="2021-05" db="EMBL/GenBank/DDBJ databases">
        <authorList>
            <person name="Moolhuijzen P.M."/>
            <person name="Moffat C.S."/>
        </authorList>
    </citation>
    <scope>NUCLEOTIDE SEQUENCE</scope>
    <source>
        <strain evidence="3">86-124</strain>
    </source>
</reference>
<evidence type="ECO:0000313" key="5">
    <source>
        <dbReference type="Proteomes" id="UP000249757"/>
    </source>
</evidence>
<accession>A0A2W1EIX6</accession>
<reference evidence="2" key="1">
    <citation type="journal article" date="2018" name="BMC Genomics">
        <title>Comparative genomics of the wheat fungal pathogen Pyrenophora tritici-repentis reveals chromosomal variations and genome plasticity.</title>
        <authorList>
            <person name="Moolhuijzen P."/>
            <person name="See P.T."/>
            <person name="Hane J.K."/>
            <person name="Shi G."/>
            <person name="Liu Z."/>
            <person name="Oliver R.P."/>
            <person name="Moffat C.S."/>
        </authorList>
    </citation>
    <scope>NUCLEOTIDE SEQUENCE [LARGE SCALE GENOMIC DNA]</scope>
    <source>
        <strain evidence="2">M4</strain>
    </source>
</reference>
<protein>
    <submittedName>
        <fullName evidence="2">Tymo-45kd-70kd multi-domain protein</fullName>
    </submittedName>
</protein>
<feature type="region of interest" description="Disordered" evidence="1">
    <location>
        <begin position="112"/>
        <end position="149"/>
    </location>
</feature>
<proteinExistence type="predicted"/>
<name>A0A2W1EIX6_9PLEO</name>
<keyword evidence="5" id="KW-1185">Reference proteome</keyword>
<evidence type="ECO:0000313" key="4">
    <source>
        <dbReference type="Proteomes" id="UP000245464"/>
    </source>
</evidence>
<dbReference type="Proteomes" id="UP000249757">
    <property type="component" value="Unassembled WGS sequence"/>
</dbReference>
<dbReference type="EMBL" id="NQIK02000010">
    <property type="protein sequence ID" value="KAF7565551.1"/>
    <property type="molecule type" value="Genomic_DNA"/>
</dbReference>